<dbReference type="GO" id="GO:0016301">
    <property type="term" value="F:kinase activity"/>
    <property type="evidence" value="ECO:0007669"/>
    <property type="project" value="UniProtKB-KW"/>
</dbReference>
<proteinExistence type="predicted"/>
<reference evidence="7" key="1">
    <citation type="submission" date="2021-01" db="EMBL/GenBank/DDBJ databases">
        <title>Tabrizicola alba sp. nov. a motile alkaliphilic bacterium isolated from a soda lake.</title>
        <authorList>
            <person name="Szuroczki S."/>
            <person name="Abbaszade G."/>
            <person name="Schumann P."/>
            <person name="Toth E."/>
        </authorList>
    </citation>
    <scope>NUCLEOTIDE SEQUENCE</scope>
    <source>
        <strain evidence="7">DMG-N-6</strain>
    </source>
</reference>
<name>A0A8K0Y1J5_9RHOB</name>
<evidence type="ECO:0000313" key="8">
    <source>
        <dbReference type="Proteomes" id="UP000648908"/>
    </source>
</evidence>
<sequence length="467" mass="51037">MDDEARVISLLKTWSGCNLDRRFATIALALVVASTLAIGGWVVGWLEKTILLRSSSIASVYISDLVSPMIQDLATTGQLSEQRVKQLDALLVTGALRIQVVAIKIWSTDGTVVYSSDRSVIGRRYAQDEIFADALRGKVGAELNEPSEESLAEFQVHGPVFEVYAPVYDHRTGTVIAVAEFYEDASEIERAMAAMRMKTWAFTFFVLICNVLAYFSVVHGGTRTIQAQKEQLTGRINELSEAMSREKALRDRIAESVHKVFDENERFLRSLGSELHDGPAQLIGHALLKLDPEDRSIDCETVLQARAALSQAMQEVRAITAGLLLLDVTGQKIEDCLAAFVRSHEARTGTKVSVDMFGLAEDVPDRVKICVCRFIQEGLANAFRHGGGIDQRVKVEGLTGVIRVTVSDGGPGIRSVAPAGPGPHLGLISLRRRVESVNGTMTIRSSARYGTRLVAIIPLKMEMPDAA</sequence>
<dbReference type="EMBL" id="JAESVN010000021">
    <property type="protein sequence ID" value="MBL4919380.1"/>
    <property type="molecule type" value="Genomic_DNA"/>
</dbReference>
<evidence type="ECO:0000256" key="5">
    <source>
        <dbReference type="SAM" id="Phobius"/>
    </source>
</evidence>
<dbReference type="Gene3D" id="3.30.450.20">
    <property type="entry name" value="PAS domain"/>
    <property type="match status" value="1"/>
</dbReference>
<feature type="transmembrane region" description="Helical" evidence="5">
    <location>
        <begin position="199"/>
        <end position="217"/>
    </location>
</feature>
<keyword evidence="3" id="KW-0902">Two-component regulatory system</keyword>
<comment type="caution">
    <text evidence="7">The sequence shown here is derived from an EMBL/GenBank/DDBJ whole genome shotgun (WGS) entry which is preliminary data.</text>
</comment>
<protein>
    <recommendedName>
        <fullName evidence="6">Histidine kinase/HSP90-like ATPase domain-containing protein</fullName>
    </recommendedName>
</protein>
<evidence type="ECO:0000256" key="4">
    <source>
        <dbReference type="SAM" id="Coils"/>
    </source>
</evidence>
<dbReference type="PANTHER" id="PTHR24421:SF55">
    <property type="entry name" value="SENSOR HISTIDINE KINASE YDFH"/>
    <property type="match status" value="1"/>
</dbReference>
<dbReference type="Pfam" id="PF02518">
    <property type="entry name" value="HATPase_c"/>
    <property type="match status" value="1"/>
</dbReference>
<dbReference type="Gene3D" id="3.30.565.10">
    <property type="entry name" value="Histidine kinase-like ATPase, C-terminal domain"/>
    <property type="match status" value="1"/>
</dbReference>
<dbReference type="InterPro" id="IPR036890">
    <property type="entry name" value="HATPase_C_sf"/>
</dbReference>
<gene>
    <name evidence="7" type="ORF">JL811_19395</name>
</gene>
<dbReference type="InterPro" id="IPR050482">
    <property type="entry name" value="Sensor_HK_TwoCompSys"/>
</dbReference>
<feature type="domain" description="Histidine kinase/HSP90-like ATPase" evidence="6">
    <location>
        <begin position="373"/>
        <end position="460"/>
    </location>
</feature>
<keyword evidence="5" id="KW-0812">Transmembrane</keyword>
<accession>A0A8K0Y1J5</accession>
<evidence type="ECO:0000259" key="6">
    <source>
        <dbReference type="Pfam" id="PF02518"/>
    </source>
</evidence>
<keyword evidence="8" id="KW-1185">Reference proteome</keyword>
<dbReference type="InterPro" id="IPR003594">
    <property type="entry name" value="HATPase_dom"/>
</dbReference>
<dbReference type="Proteomes" id="UP000648908">
    <property type="component" value="Unassembled WGS sequence"/>
</dbReference>
<feature type="transmembrane region" description="Helical" evidence="5">
    <location>
        <begin position="23"/>
        <end position="46"/>
    </location>
</feature>
<keyword evidence="5" id="KW-0472">Membrane</keyword>
<dbReference type="CDD" id="cd16917">
    <property type="entry name" value="HATPase_UhpB-NarQ-NarX-like"/>
    <property type="match status" value="1"/>
</dbReference>
<dbReference type="PANTHER" id="PTHR24421">
    <property type="entry name" value="NITRATE/NITRITE SENSOR PROTEIN NARX-RELATED"/>
    <property type="match status" value="1"/>
</dbReference>
<dbReference type="SUPFAM" id="SSF55874">
    <property type="entry name" value="ATPase domain of HSP90 chaperone/DNA topoisomerase II/histidine kinase"/>
    <property type="match status" value="1"/>
</dbReference>
<feature type="coiled-coil region" evidence="4">
    <location>
        <begin position="222"/>
        <end position="249"/>
    </location>
</feature>
<dbReference type="AlphaFoldDB" id="A0A8K0Y1J5"/>
<evidence type="ECO:0000256" key="2">
    <source>
        <dbReference type="ARBA" id="ARBA00022777"/>
    </source>
</evidence>
<keyword evidence="4" id="KW-0175">Coiled coil</keyword>
<evidence type="ECO:0000313" key="7">
    <source>
        <dbReference type="EMBL" id="MBL4919380.1"/>
    </source>
</evidence>
<evidence type="ECO:0000256" key="3">
    <source>
        <dbReference type="ARBA" id="ARBA00023012"/>
    </source>
</evidence>
<dbReference type="RefSeq" id="WP_202690360.1">
    <property type="nucleotide sequence ID" value="NZ_JAESVN010000021.1"/>
</dbReference>
<keyword evidence="5" id="KW-1133">Transmembrane helix</keyword>
<evidence type="ECO:0000256" key="1">
    <source>
        <dbReference type="ARBA" id="ARBA00022679"/>
    </source>
</evidence>
<dbReference type="SUPFAM" id="SSF103190">
    <property type="entry name" value="Sensory domain-like"/>
    <property type="match status" value="1"/>
</dbReference>
<dbReference type="GO" id="GO:0000160">
    <property type="term" value="P:phosphorelay signal transduction system"/>
    <property type="evidence" value="ECO:0007669"/>
    <property type="project" value="UniProtKB-KW"/>
</dbReference>
<keyword evidence="1" id="KW-0808">Transferase</keyword>
<organism evidence="7 8">
    <name type="scientific">Szabonella alba</name>
    <dbReference type="NCBI Taxonomy" id="2804194"/>
    <lineage>
        <taxon>Bacteria</taxon>
        <taxon>Pseudomonadati</taxon>
        <taxon>Pseudomonadota</taxon>
        <taxon>Alphaproteobacteria</taxon>
        <taxon>Rhodobacterales</taxon>
        <taxon>Paracoccaceae</taxon>
        <taxon>Szabonella</taxon>
    </lineage>
</organism>
<dbReference type="InterPro" id="IPR029151">
    <property type="entry name" value="Sensor-like_sf"/>
</dbReference>
<keyword evidence="2" id="KW-0418">Kinase</keyword>